<dbReference type="InterPro" id="IPR013087">
    <property type="entry name" value="Znf_C2H2_type"/>
</dbReference>
<feature type="domain" description="C2H2-type" evidence="2">
    <location>
        <begin position="22"/>
        <end position="53"/>
    </location>
</feature>
<proteinExistence type="predicted"/>
<reference evidence="3" key="1">
    <citation type="submission" date="2019-06" db="EMBL/GenBank/DDBJ databases">
        <authorList>
            <person name="Zheng W."/>
        </authorList>
    </citation>
    <scope>NUCLEOTIDE SEQUENCE</scope>
    <source>
        <strain evidence="3">QDHG01</strain>
    </source>
</reference>
<organism evidence="3 4">
    <name type="scientific">Halteria grandinella</name>
    <dbReference type="NCBI Taxonomy" id="5974"/>
    <lineage>
        <taxon>Eukaryota</taxon>
        <taxon>Sar</taxon>
        <taxon>Alveolata</taxon>
        <taxon>Ciliophora</taxon>
        <taxon>Intramacronucleata</taxon>
        <taxon>Spirotrichea</taxon>
        <taxon>Stichotrichia</taxon>
        <taxon>Sporadotrichida</taxon>
        <taxon>Halteriidae</taxon>
        <taxon>Halteria</taxon>
    </lineage>
</organism>
<keyword evidence="1" id="KW-0862">Zinc</keyword>
<name>A0A8J8NX31_HALGN</name>
<accession>A0A8J8NX31</accession>
<evidence type="ECO:0000256" key="1">
    <source>
        <dbReference type="PROSITE-ProRule" id="PRU00042"/>
    </source>
</evidence>
<feature type="domain" description="C2H2-type" evidence="2">
    <location>
        <begin position="54"/>
        <end position="83"/>
    </location>
</feature>
<keyword evidence="1" id="KW-0479">Metal-binding</keyword>
<sequence>MKKKFLFVKFLKPKARRWSQCFVCQHKKGKCNAIFKKWHNIFDHIRSHTKEKPFRCRAPGCLLAFSQHSNLIKHQKIHHLQSEQKARFIQHEVQVQHQDQ</sequence>
<evidence type="ECO:0000259" key="2">
    <source>
        <dbReference type="PROSITE" id="PS50157"/>
    </source>
</evidence>
<dbReference type="AlphaFoldDB" id="A0A8J8NX31"/>
<dbReference type="SMART" id="SM00355">
    <property type="entry name" value="ZnF_C2H2"/>
    <property type="match status" value="2"/>
</dbReference>
<dbReference type="GO" id="GO:0008270">
    <property type="term" value="F:zinc ion binding"/>
    <property type="evidence" value="ECO:0007669"/>
    <property type="project" value="UniProtKB-KW"/>
</dbReference>
<dbReference type="OrthoDB" id="313247at2759"/>
<dbReference type="PROSITE" id="PS00028">
    <property type="entry name" value="ZINC_FINGER_C2H2_1"/>
    <property type="match status" value="1"/>
</dbReference>
<dbReference type="PROSITE" id="PS50157">
    <property type="entry name" value="ZINC_FINGER_C2H2_2"/>
    <property type="match status" value="2"/>
</dbReference>
<dbReference type="Proteomes" id="UP000785679">
    <property type="component" value="Unassembled WGS sequence"/>
</dbReference>
<evidence type="ECO:0000313" key="3">
    <source>
        <dbReference type="EMBL" id="TNV81930.1"/>
    </source>
</evidence>
<keyword evidence="4" id="KW-1185">Reference proteome</keyword>
<dbReference type="Gene3D" id="3.30.160.60">
    <property type="entry name" value="Classic Zinc Finger"/>
    <property type="match status" value="1"/>
</dbReference>
<evidence type="ECO:0000313" key="4">
    <source>
        <dbReference type="Proteomes" id="UP000785679"/>
    </source>
</evidence>
<dbReference type="EMBL" id="RRYP01005561">
    <property type="protein sequence ID" value="TNV81930.1"/>
    <property type="molecule type" value="Genomic_DNA"/>
</dbReference>
<dbReference type="SUPFAM" id="SSF57667">
    <property type="entry name" value="beta-beta-alpha zinc fingers"/>
    <property type="match status" value="1"/>
</dbReference>
<protein>
    <recommendedName>
        <fullName evidence="2">C2H2-type domain-containing protein</fullName>
    </recommendedName>
</protein>
<comment type="caution">
    <text evidence="3">The sequence shown here is derived from an EMBL/GenBank/DDBJ whole genome shotgun (WGS) entry which is preliminary data.</text>
</comment>
<gene>
    <name evidence="3" type="ORF">FGO68_gene8953</name>
</gene>
<dbReference type="InterPro" id="IPR036236">
    <property type="entry name" value="Znf_C2H2_sf"/>
</dbReference>
<keyword evidence="1" id="KW-0863">Zinc-finger</keyword>
<dbReference type="Pfam" id="PF00096">
    <property type="entry name" value="zf-C2H2"/>
    <property type="match status" value="1"/>
</dbReference>